<comment type="caution">
    <text evidence="15">The sequence shown here is derived from an EMBL/GenBank/DDBJ whole genome shotgun (WGS) entry which is preliminary data.</text>
</comment>
<keyword evidence="12" id="KW-1133">Transmembrane helix</keyword>
<dbReference type="InterPro" id="IPR011009">
    <property type="entry name" value="Kinase-like_dom_sf"/>
</dbReference>
<dbReference type="SUPFAM" id="SSF54184">
    <property type="entry name" value="Penicillin-binding protein 2x (pbp-2x), c-terminal domain"/>
    <property type="match status" value="1"/>
</dbReference>
<feature type="region of interest" description="Disordered" evidence="11">
    <location>
        <begin position="571"/>
        <end position="603"/>
    </location>
</feature>
<evidence type="ECO:0000256" key="4">
    <source>
        <dbReference type="ARBA" id="ARBA00022737"/>
    </source>
</evidence>
<dbReference type="PANTHER" id="PTHR43289:SF6">
    <property type="entry name" value="SERINE_THREONINE-PROTEIN KINASE NEKL-3"/>
    <property type="match status" value="1"/>
</dbReference>
<feature type="region of interest" description="Disordered" evidence="11">
    <location>
        <begin position="303"/>
        <end position="326"/>
    </location>
</feature>
<proteinExistence type="predicted"/>
<dbReference type="Pfam" id="PF03793">
    <property type="entry name" value="PASTA"/>
    <property type="match status" value="3"/>
</dbReference>
<dbReference type="OrthoDB" id="9762169at2"/>
<dbReference type="EMBL" id="VIVQ01000002">
    <property type="protein sequence ID" value="TWE10405.1"/>
    <property type="molecule type" value="Genomic_DNA"/>
</dbReference>
<comment type="catalytic activity">
    <reaction evidence="8">
        <text>L-threonyl-[protein] + ATP = O-phospho-L-threonyl-[protein] + ADP + H(+)</text>
        <dbReference type="Rhea" id="RHEA:46608"/>
        <dbReference type="Rhea" id="RHEA-COMP:11060"/>
        <dbReference type="Rhea" id="RHEA-COMP:11605"/>
        <dbReference type="ChEBI" id="CHEBI:15378"/>
        <dbReference type="ChEBI" id="CHEBI:30013"/>
        <dbReference type="ChEBI" id="CHEBI:30616"/>
        <dbReference type="ChEBI" id="CHEBI:61977"/>
        <dbReference type="ChEBI" id="CHEBI:456216"/>
        <dbReference type="EC" id="2.7.11.1"/>
    </reaction>
</comment>
<keyword evidence="16" id="KW-1185">Reference proteome</keyword>
<dbReference type="Gene3D" id="3.30.200.20">
    <property type="entry name" value="Phosphorylase Kinase, domain 1"/>
    <property type="match status" value="1"/>
</dbReference>
<keyword evidence="7 10" id="KW-0067">ATP-binding</keyword>
<feature type="domain" description="PASTA" evidence="14">
    <location>
        <begin position="430"/>
        <end position="499"/>
    </location>
</feature>
<dbReference type="NCBIfam" id="NF033483">
    <property type="entry name" value="PknB_PASTA_kin"/>
    <property type="match status" value="1"/>
</dbReference>
<sequence length="603" mass="63286">MTSETPRILGGRYEVGELIGRGGMAEVHLGHDTRLGRTVAIKMLRADLARDSSFLTRFRREAQSAAGLSHHAIVAVYDSGEDTFIETGGAKVDIPYIVMEYVDGQTLREILNDEGKLSPDEAARITMGILSALEYSHDKGIVHRDIKPANVMLTKGGSVKVMDFGIARALADTGATMTSAQAVVGTARYLSPEQAQGETVDERSDLYSAGCVFYELMTGRTPFIGEPVSLVYQHITDTPKPPSVFEPSVPRAMDAVALHSLAKGRDERYQHAADFRADLQAARTGQPLSEAAMATLAAGGEATSVLNRQPVAPTPEPPRRDFTRDIDESTKPQRHTGLWVTAVIVALLAILGIGALVMNNNRTKEATLPTVNGQSQSIAIQNLRNAGFDNLKAVTVTNSSIPKGAVINTDPGGGNRIALSTLITVNVSSGSGLVEVPNVAGQSVADAEKELSNNGFNNYKLGNQNVSGTQYAAGQVTSTNPGGGTEQNPSTTIYLNVSNGKVQVPDGLVGMQGADAVNALAAAHLKATIVKGSPVTDPNQVNVVQSTDPQSGSSVNVNSTVTLKVGYLLVTVTPSPSPSSPSPSSPSAPPSSTPSRTESPGDN</sequence>
<dbReference type="Pfam" id="PF00069">
    <property type="entry name" value="Pkinase"/>
    <property type="match status" value="1"/>
</dbReference>
<dbReference type="PROSITE" id="PS00107">
    <property type="entry name" value="PROTEIN_KINASE_ATP"/>
    <property type="match status" value="1"/>
</dbReference>
<dbReference type="AlphaFoldDB" id="A0A561E467"/>
<feature type="compositionally biased region" description="Pro residues" evidence="11">
    <location>
        <begin position="575"/>
        <end position="592"/>
    </location>
</feature>
<dbReference type="Proteomes" id="UP000318297">
    <property type="component" value="Unassembled WGS sequence"/>
</dbReference>
<dbReference type="RefSeq" id="WP_145229341.1">
    <property type="nucleotide sequence ID" value="NZ_VIVQ01000002.1"/>
</dbReference>
<feature type="domain" description="PASTA" evidence="14">
    <location>
        <begin position="362"/>
        <end position="429"/>
    </location>
</feature>
<dbReference type="PROSITE" id="PS50011">
    <property type="entry name" value="PROTEIN_KINASE_DOM"/>
    <property type="match status" value="1"/>
</dbReference>
<evidence type="ECO:0000259" key="14">
    <source>
        <dbReference type="PROSITE" id="PS51178"/>
    </source>
</evidence>
<evidence type="ECO:0000256" key="5">
    <source>
        <dbReference type="ARBA" id="ARBA00022741"/>
    </source>
</evidence>
<dbReference type="PROSITE" id="PS51178">
    <property type="entry name" value="PASTA"/>
    <property type="match status" value="3"/>
</dbReference>
<comment type="catalytic activity">
    <reaction evidence="9">
        <text>L-seryl-[protein] + ATP = O-phospho-L-seryl-[protein] + ADP + H(+)</text>
        <dbReference type="Rhea" id="RHEA:17989"/>
        <dbReference type="Rhea" id="RHEA-COMP:9863"/>
        <dbReference type="Rhea" id="RHEA-COMP:11604"/>
        <dbReference type="ChEBI" id="CHEBI:15378"/>
        <dbReference type="ChEBI" id="CHEBI:29999"/>
        <dbReference type="ChEBI" id="CHEBI:30616"/>
        <dbReference type="ChEBI" id="CHEBI:83421"/>
        <dbReference type="ChEBI" id="CHEBI:456216"/>
        <dbReference type="EC" id="2.7.11.1"/>
    </reaction>
</comment>
<keyword evidence="5 10" id="KW-0547">Nucleotide-binding</keyword>
<dbReference type="SUPFAM" id="SSF56112">
    <property type="entry name" value="Protein kinase-like (PK-like)"/>
    <property type="match status" value="1"/>
</dbReference>
<evidence type="ECO:0000256" key="1">
    <source>
        <dbReference type="ARBA" id="ARBA00012513"/>
    </source>
</evidence>
<keyword evidence="12" id="KW-0472">Membrane</keyword>
<evidence type="ECO:0000256" key="8">
    <source>
        <dbReference type="ARBA" id="ARBA00047899"/>
    </source>
</evidence>
<feature type="transmembrane region" description="Helical" evidence="12">
    <location>
        <begin position="338"/>
        <end position="358"/>
    </location>
</feature>
<evidence type="ECO:0000256" key="10">
    <source>
        <dbReference type="PROSITE-ProRule" id="PRU10141"/>
    </source>
</evidence>
<dbReference type="SMART" id="SM00740">
    <property type="entry name" value="PASTA"/>
    <property type="match status" value="3"/>
</dbReference>
<feature type="domain" description="PASTA" evidence="14">
    <location>
        <begin position="500"/>
        <end position="567"/>
    </location>
</feature>
<dbReference type="PROSITE" id="PS00108">
    <property type="entry name" value="PROTEIN_KINASE_ST"/>
    <property type="match status" value="1"/>
</dbReference>
<dbReference type="CDD" id="cd14014">
    <property type="entry name" value="STKc_PknB_like"/>
    <property type="match status" value="1"/>
</dbReference>
<evidence type="ECO:0000259" key="13">
    <source>
        <dbReference type="PROSITE" id="PS50011"/>
    </source>
</evidence>
<evidence type="ECO:0000256" key="2">
    <source>
        <dbReference type="ARBA" id="ARBA00022527"/>
    </source>
</evidence>
<dbReference type="PANTHER" id="PTHR43289">
    <property type="entry name" value="MITOGEN-ACTIVATED PROTEIN KINASE KINASE KINASE 20-RELATED"/>
    <property type="match status" value="1"/>
</dbReference>
<keyword evidence="4" id="KW-0677">Repeat</keyword>
<feature type="domain" description="Protein kinase" evidence="13">
    <location>
        <begin position="13"/>
        <end position="338"/>
    </location>
</feature>
<protein>
    <recommendedName>
        <fullName evidence="1">non-specific serine/threonine protein kinase</fullName>
        <ecNumber evidence="1">2.7.11.1</ecNumber>
    </recommendedName>
</protein>
<dbReference type="GO" id="GO:0045717">
    <property type="term" value="P:negative regulation of fatty acid biosynthetic process"/>
    <property type="evidence" value="ECO:0007669"/>
    <property type="project" value="UniProtKB-ARBA"/>
</dbReference>
<name>A0A561E467_9MICO</name>
<dbReference type="InterPro" id="IPR017441">
    <property type="entry name" value="Protein_kinase_ATP_BS"/>
</dbReference>
<dbReference type="InterPro" id="IPR008271">
    <property type="entry name" value="Ser/Thr_kinase_AS"/>
</dbReference>
<evidence type="ECO:0000313" key="16">
    <source>
        <dbReference type="Proteomes" id="UP000318297"/>
    </source>
</evidence>
<dbReference type="Gene3D" id="3.30.10.20">
    <property type="match status" value="3"/>
</dbReference>
<feature type="binding site" evidence="10">
    <location>
        <position position="42"/>
    </location>
    <ligand>
        <name>ATP</name>
        <dbReference type="ChEBI" id="CHEBI:30616"/>
    </ligand>
</feature>
<dbReference type="CDD" id="cd06577">
    <property type="entry name" value="PASTA_pknB"/>
    <property type="match status" value="2"/>
</dbReference>
<keyword evidence="3" id="KW-0808">Transferase</keyword>
<reference evidence="15 16" key="1">
    <citation type="submission" date="2019-06" db="EMBL/GenBank/DDBJ databases">
        <title>Sequencing the genomes of 1000 actinobacteria strains.</title>
        <authorList>
            <person name="Klenk H.-P."/>
        </authorList>
    </citation>
    <scope>NUCLEOTIDE SEQUENCE [LARGE SCALE GENOMIC DNA]</scope>
    <source>
        <strain evidence="15 16">DSM 19560</strain>
    </source>
</reference>
<evidence type="ECO:0000256" key="9">
    <source>
        <dbReference type="ARBA" id="ARBA00048679"/>
    </source>
</evidence>
<dbReference type="FunFam" id="3.30.200.20:FF:000035">
    <property type="entry name" value="Serine/threonine protein kinase Stk1"/>
    <property type="match status" value="1"/>
</dbReference>
<accession>A0A561E467</accession>
<dbReference type="InterPro" id="IPR005543">
    <property type="entry name" value="PASTA_dom"/>
</dbReference>
<dbReference type="GO" id="GO:0005524">
    <property type="term" value="F:ATP binding"/>
    <property type="evidence" value="ECO:0007669"/>
    <property type="project" value="UniProtKB-UniRule"/>
</dbReference>
<feature type="compositionally biased region" description="Polar residues" evidence="11">
    <location>
        <begin position="536"/>
        <end position="552"/>
    </location>
</feature>
<evidence type="ECO:0000256" key="12">
    <source>
        <dbReference type="SAM" id="Phobius"/>
    </source>
</evidence>
<dbReference type="SMART" id="SM00220">
    <property type="entry name" value="S_TKc"/>
    <property type="match status" value="1"/>
</dbReference>
<gene>
    <name evidence="15" type="ORF">BKA23_2765</name>
</gene>
<dbReference type="GO" id="GO:0004674">
    <property type="term" value="F:protein serine/threonine kinase activity"/>
    <property type="evidence" value="ECO:0007669"/>
    <property type="project" value="UniProtKB-KW"/>
</dbReference>
<evidence type="ECO:0000256" key="11">
    <source>
        <dbReference type="SAM" id="MobiDB-lite"/>
    </source>
</evidence>
<dbReference type="EC" id="2.7.11.1" evidence="1"/>
<keyword evidence="12" id="KW-0812">Transmembrane</keyword>
<dbReference type="InterPro" id="IPR000719">
    <property type="entry name" value="Prot_kinase_dom"/>
</dbReference>
<evidence type="ECO:0000256" key="6">
    <source>
        <dbReference type="ARBA" id="ARBA00022777"/>
    </source>
</evidence>
<keyword evidence="6 15" id="KW-0418">Kinase</keyword>
<evidence type="ECO:0000256" key="3">
    <source>
        <dbReference type="ARBA" id="ARBA00022679"/>
    </source>
</evidence>
<organism evidence="15 16">
    <name type="scientific">Rudaeicoccus suwonensis</name>
    <dbReference type="NCBI Taxonomy" id="657409"/>
    <lineage>
        <taxon>Bacteria</taxon>
        <taxon>Bacillati</taxon>
        <taxon>Actinomycetota</taxon>
        <taxon>Actinomycetes</taxon>
        <taxon>Micrococcales</taxon>
        <taxon>Dermacoccaceae</taxon>
        <taxon>Rudaeicoccus</taxon>
    </lineage>
</organism>
<evidence type="ECO:0000313" key="15">
    <source>
        <dbReference type="EMBL" id="TWE10405.1"/>
    </source>
</evidence>
<feature type="compositionally biased region" description="Low complexity" evidence="11">
    <location>
        <begin position="593"/>
        <end position="603"/>
    </location>
</feature>
<dbReference type="FunFam" id="1.10.510.10:FF:000021">
    <property type="entry name" value="Serine/threonine protein kinase"/>
    <property type="match status" value="1"/>
</dbReference>
<dbReference type="Gene3D" id="1.10.510.10">
    <property type="entry name" value="Transferase(Phosphotransferase) domain 1"/>
    <property type="match status" value="1"/>
</dbReference>
<keyword evidence="2" id="KW-0723">Serine/threonine-protein kinase</keyword>
<feature type="region of interest" description="Disordered" evidence="11">
    <location>
        <begin position="532"/>
        <end position="557"/>
    </location>
</feature>
<feature type="compositionally biased region" description="Basic and acidic residues" evidence="11">
    <location>
        <begin position="317"/>
        <end position="326"/>
    </location>
</feature>
<evidence type="ECO:0000256" key="7">
    <source>
        <dbReference type="ARBA" id="ARBA00022840"/>
    </source>
</evidence>